<reference evidence="2 3" key="1">
    <citation type="submission" date="2024-09" db="EMBL/GenBank/DDBJ databases">
        <authorList>
            <person name="Sun Q."/>
            <person name="Mori K."/>
        </authorList>
    </citation>
    <scope>NUCLEOTIDE SEQUENCE [LARGE SCALE GENOMIC DNA]</scope>
    <source>
        <strain evidence="2 3">CCM 7609</strain>
    </source>
</reference>
<organism evidence="2 3">
    <name type="scientific">Citricoccus parietis</name>
    <dbReference type="NCBI Taxonomy" id="592307"/>
    <lineage>
        <taxon>Bacteria</taxon>
        <taxon>Bacillati</taxon>
        <taxon>Actinomycetota</taxon>
        <taxon>Actinomycetes</taxon>
        <taxon>Micrococcales</taxon>
        <taxon>Micrococcaceae</taxon>
        <taxon>Citricoccus</taxon>
    </lineage>
</organism>
<keyword evidence="3" id="KW-1185">Reference proteome</keyword>
<protein>
    <submittedName>
        <fullName evidence="2">Uncharacterized protein</fullName>
    </submittedName>
</protein>
<evidence type="ECO:0000256" key="1">
    <source>
        <dbReference type="SAM" id="MobiDB-lite"/>
    </source>
</evidence>
<dbReference type="EMBL" id="JBHMFI010000001">
    <property type="protein sequence ID" value="MFB9072136.1"/>
    <property type="molecule type" value="Genomic_DNA"/>
</dbReference>
<dbReference type="Proteomes" id="UP001589575">
    <property type="component" value="Unassembled WGS sequence"/>
</dbReference>
<gene>
    <name evidence="2" type="ORF">ACFFX0_13360</name>
</gene>
<feature type="compositionally biased region" description="Basic and acidic residues" evidence="1">
    <location>
        <begin position="82"/>
        <end position="91"/>
    </location>
</feature>
<feature type="region of interest" description="Disordered" evidence="1">
    <location>
        <begin position="1"/>
        <end position="116"/>
    </location>
</feature>
<sequence length="116" mass="12443">MPGSGADRVPHPGRDRHLQEAQVGVDGCRGRGPRGPDRCRRGPECVHPLPPVSFPHDGRPVQPGCRGGAVQPDRAQGQIAPDDERSTDHDHPRRLHGQQGIEGGARGGHPHRPVDP</sequence>
<comment type="caution">
    <text evidence="2">The sequence shown here is derived from an EMBL/GenBank/DDBJ whole genome shotgun (WGS) entry which is preliminary data.</text>
</comment>
<proteinExistence type="predicted"/>
<accession>A0ABV5FZL7</accession>
<evidence type="ECO:0000313" key="2">
    <source>
        <dbReference type="EMBL" id="MFB9072136.1"/>
    </source>
</evidence>
<evidence type="ECO:0000313" key="3">
    <source>
        <dbReference type="Proteomes" id="UP001589575"/>
    </source>
</evidence>
<feature type="compositionally biased region" description="Basic and acidic residues" evidence="1">
    <location>
        <begin position="34"/>
        <end position="44"/>
    </location>
</feature>
<name>A0ABV5FZL7_9MICC</name>
<feature type="compositionally biased region" description="Basic and acidic residues" evidence="1">
    <location>
        <begin position="8"/>
        <end position="19"/>
    </location>
</feature>